<comment type="subcellular location">
    <subcellularLocation>
        <location evidence="1">Nucleus</location>
    </subcellularLocation>
</comment>
<reference evidence="10" key="1">
    <citation type="submission" date="2023-03" db="EMBL/GenBank/DDBJ databases">
        <title>Mating type loci evolution in Malassezia.</title>
        <authorList>
            <person name="Coelho M.A."/>
        </authorList>
    </citation>
    <scope>NUCLEOTIDE SEQUENCE</scope>
    <source>
        <strain evidence="10">CBS 11721</strain>
    </source>
</reference>
<keyword evidence="6" id="KW-0539">Nucleus</keyword>
<evidence type="ECO:0000256" key="8">
    <source>
        <dbReference type="SAM" id="MobiDB-lite"/>
    </source>
</evidence>
<dbReference type="InterPro" id="IPR036236">
    <property type="entry name" value="Znf_C2H2_sf"/>
</dbReference>
<evidence type="ECO:0000313" key="10">
    <source>
        <dbReference type="EMBL" id="WFD36363.1"/>
    </source>
</evidence>
<dbReference type="FunFam" id="3.30.160.60:FF:000031">
    <property type="entry name" value="GLI family zinc finger 3"/>
    <property type="match status" value="1"/>
</dbReference>
<protein>
    <recommendedName>
        <fullName evidence="9">C2H2-type domain-containing protein</fullName>
    </recommendedName>
</protein>
<keyword evidence="4 7" id="KW-0863">Zinc-finger</keyword>
<keyword evidence="2" id="KW-0479">Metal-binding</keyword>
<feature type="domain" description="C2H2-type" evidence="9">
    <location>
        <begin position="135"/>
        <end position="165"/>
    </location>
</feature>
<dbReference type="GO" id="GO:0008270">
    <property type="term" value="F:zinc ion binding"/>
    <property type="evidence" value="ECO:0007669"/>
    <property type="project" value="UniProtKB-KW"/>
</dbReference>
<dbReference type="SUPFAM" id="SSF57667">
    <property type="entry name" value="beta-beta-alpha zinc fingers"/>
    <property type="match status" value="2"/>
</dbReference>
<proteinExistence type="predicted"/>
<dbReference type="Proteomes" id="UP001219933">
    <property type="component" value="Chromosome 4"/>
</dbReference>
<feature type="compositionally biased region" description="Acidic residues" evidence="8">
    <location>
        <begin position="29"/>
        <end position="53"/>
    </location>
</feature>
<evidence type="ECO:0000256" key="2">
    <source>
        <dbReference type="ARBA" id="ARBA00022723"/>
    </source>
</evidence>
<dbReference type="PROSITE" id="PS50157">
    <property type="entry name" value="ZINC_FINGER_C2H2_2"/>
    <property type="match status" value="2"/>
</dbReference>
<sequence>MSVRVGDSDSNPATPTRSPAVLQGKPIDIDDISTSESEDGGDAGDVNDEDESNADASGAGGSPPPPAHVQCMWEDCGEMFSDLQPFIEHLHSFHIGIHKSRYACEWTGCPRKGKSQTSRFALLSHLRSHTGEKPFTCPRPECDKSFTRSDALAKHMRVQHNTITPGSARAQGQEGEELTEEVAKERITESMPPHELREYEQVMSRVNAIESKMSPDTAADSMDIESLHQHYIIEKARLRAALREQGAWQEQNKSLHKDAAPLLTIC</sequence>
<feature type="domain" description="C2H2-type" evidence="9">
    <location>
        <begin position="102"/>
        <end position="134"/>
    </location>
</feature>
<evidence type="ECO:0000256" key="5">
    <source>
        <dbReference type="ARBA" id="ARBA00022833"/>
    </source>
</evidence>
<gene>
    <name evidence="10" type="ORF">MCUN1_003242</name>
</gene>
<name>A0AAF0ESR4_9BASI</name>
<dbReference type="Pfam" id="PF00096">
    <property type="entry name" value="zf-C2H2"/>
    <property type="match status" value="1"/>
</dbReference>
<keyword evidence="5" id="KW-0862">Zinc</keyword>
<dbReference type="PANTHER" id="PTHR45718:SF4">
    <property type="entry name" value="TRANSCRIPTIONAL ACTIVATOR CUBITUS INTERRUPTUS"/>
    <property type="match status" value="1"/>
</dbReference>
<dbReference type="InterPro" id="IPR013087">
    <property type="entry name" value="Znf_C2H2_type"/>
</dbReference>
<evidence type="ECO:0000256" key="4">
    <source>
        <dbReference type="ARBA" id="ARBA00022771"/>
    </source>
</evidence>
<keyword evidence="3" id="KW-0677">Repeat</keyword>
<dbReference type="SMART" id="SM00355">
    <property type="entry name" value="ZnF_C2H2"/>
    <property type="match status" value="3"/>
</dbReference>
<dbReference type="GO" id="GO:0005634">
    <property type="term" value="C:nucleus"/>
    <property type="evidence" value="ECO:0007669"/>
    <property type="project" value="UniProtKB-SubCell"/>
</dbReference>
<dbReference type="InterPro" id="IPR056436">
    <property type="entry name" value="Znf-C2H2_ZIC1-5/GLI1-3-like"/>
</dbReference>
<dbReference type="PANTHER" id="PTHR45718">
    <property type="entry name" value="TRANSCRIPTIONAL ACTIVATOR CUBITUS INTERRUPTUS"/>
    <property type="match status" value="1"/>
</dbReference>
<dbReference type="AlphaFoldDB" id="A0AAF0ESR4"/>
<dbReference type="Pfam" id="PF23561">
    <property type="entry name" value="zf-C2H2_15"/>
    <property type="match status" value="1"/>
</dbReference>
<dbReference type="EMBL" id="CP119880">
    <property type="protein sequence ID" value="WFD36363.1"/>
    <property type="molecule type" value="Genomic_DNA"/>
</dbReference>
<evidence type="ECO:0000259" key="9">
    <source>
        <dbReference type="PROSITE" id="PS50157"/>
    </source>
</evidence>
<dbReference type="FunFam" id="3.30.160.60:FF:000201">
    <property type="entry name" value="C2H2 finger domain protein (Gli3)"/>
    <property type="match status" value="1"/>
</dbReference>
<evidence type="ECO:0000256" key="1">
    <source>
        <dbReference type="ARBA" id="ARBA00004123"/>
    </source>
</evidence>
<feature type="compositionally biased region" description="Polar residues" evidence="8">
    <location>
        <begin position="8"/>
        <end position="17"/>
    </location>
</feature>
<evidence type="ECO:0000256" key="7">
    <source>
        <dbReference type="PROSITE-ProRule" id="PRU00042"/>
    </source>
</evidence>
<feature type="region of interest" description="Disordered" evidence="8">
    <location>
        <begin position="1"/>
        <end position="69"/>
    </location>
</feature>
<evidence type="ECO:0000256" key="6">
    <source>
        <dbReference type="ARBA" id="ARBA00023242"/>
    </source>
</evidence>
<dbReference type="Gene3D" id="3.30.160.60">
    <property type="entry name" value="Classic Zinc Finger"/>
    <property type="match status" value="3"/>
</dbReference>
<dbReference type="InterPro" id="IPR043359">
    <property type="entry name" value="GLI-like"/>
</dbReference>
<dbReference type="PROSITE" id="PS00028">
    <property type="entry name" value="ZINC_FINGER_C2H2_1"/>
    <property type="match status" value="2"/>
</dbReference>
<evidence type="ECO:0000256" key="3">
    <source>
        <dbReference type="ARBA" id="ARBA00022737"/>
    </source>
</evidence>
<evidence type="ECO:0000313" key="11">
    <source>
        <dbReference type="Proteomes" id="UP001219933"/>
    </source>
</evidence>
<dbReference type="GO" id="GO:0000978">
    <property type="term" value="F:RNA polymerase II cis-regulatory region sequence-specific DNA binding"/>
    <property type="evidence" value="ECO:0007669"/>
    <property type="project" value="TreeGrafter"/>
</dbReference>
<organism evidence="10 11">
    <name type="scientific">Malassezia cuniculi</name>
    <dbReference type="NCBI Taxonomy" id="948313"/>
    <lineage>
        <taxon>Eukaryota</taxon>
        <taxon>Fungi</taxon>
        <taxon>Dikarya</taxon>
        <taxon>Basidiomycota</taxon>
        <taxon>Ustilaginomycotina</taxon>
        <taxon>Malasseziomycetes</taxon>
        <taxon>Malasseziales</taxon>
        <taxon>Malasseziaceae</taxon>
        <taxon>Malassezia</taxon>
    </lineage>
</organism>
<keyword evidence="11" id="KW-1185">Reference proteome</keyword>
<accession>A0AAF0ESR4</accession>
<dbReference type="GO" id="GO:0000981">
    <property type="term" value="F:DNA-binding transcription factor activity, RNA polymerase II-specific"/>
    <property type="evidence" value="ECO:0007669"/>
    <property type="project" value="TreeGrafter"/>
</dbReference>